<dbReference type="EMBL" id="FUYB01000002">
    <property type="protein sequence ID" value="SKA69629.1"/>
    <property type="molecule type" value="Genomic_DNA"/>
</dbReference>
<dbReference type="SUPFAM" id="SSF54523">
    <property type="entry name" value="Pili subunits"/>
    <property type="match status" value="1"/>
</dbReference>
<dbReference type="PROSITE" id="PS00409">
    <property type="entry name" value="PROKAR_NTER_METHYL"/>
    <property type="match status" value="1"/>
</dbReference>
<proteinExistence type="predicted"/>
<dbReference type="STRING" id="92487.SAMN02745130_00524"/>
<evidence type="ECO:0000313" key="8">
    <source>
        <dbReference type="Proteomes" id="UP000190460"/>
    </source>
</evidence>
<dbReference type="Pfam" id="PF07963">
    <property type="entry name" value="N_methyl"/>
    <property type="match status" value="1"/>
</dbReference>
<evidence type="ECO:0000256" key="3">
    <source>
        <dbReference type="ARBA" id="ARBA00022692"/>
    </source>
</evidence>
<dbReference type="Gene3D" id="3.55.40.10">
    <property type="entry name" value="minor pseudopilin epsh domain"/>
    <property type="match status" value="1"/>
</dbReference>
<keyword evidence="2" id="KW-0488">Methylation</keyword>
<dbReference type="InterPro" id="IPR012902">
    <property type="entry name" value="N_methyl_site"/>
</dbReference>
<organism evidence="7 8">
    <name type="scientific">Thiothrix eikelboomii</name>
    <dbReference type="NCBI Taxonomy" id="92487"/>
    <lineage>
        <taxon>Bacteria</taxon>
        <taxon>Pseudomonadati</taxon>
        <taxon>Pseudomonadota</taxon>
        <taxon>Gammaproteobacteria</taxon>
        <taxon>Thiotrichales</taxon>
        <taxon>Thiotrichaceae</taxon>
        <taxon>Thiothrix</taxon>
    </lineage>
</organism>
<protein>
    <submittedName>
        <fullName evidence="7">Type II secretion system protein H</fullName>
    </submittedName>
</protein>
<evidence type="ECO:0000256" key="2">
    <source>
        <dbReference type="ARBA" id="ARBA00022481"/>
    </source>
</evidence>
<keyword evidence="4 6" id="KW-1133">Transmembrane helix</keyword>
<evidence type="ECO:0000256" key="1">
    <source>
        <dbReference type="ARBA" id="ARBA00004167"/>
    </source>
</evidence>
<dbReference type="InterPro" id="IPR045584">
    <property type="entry name" value="Pilin-like"/>
</dbReference>
<feature type="transmembrane region" description="Helical" evidence="6">
    <location>
        <begin position="29"/>
        <end position="50"/>
    </location>
</feature>
<keyword evidence="5 6" id="KW-0472">Membrane</keyword>
<evidence type="ECO:0000256" key="6">
    <source>
        <dbReference type="SAM" id="Phobius"/>
    </source>
</evidence>
<accession>A0A1T4VXK2</accession>
<dbReference type="Proteomes" id="UP000190460">
    <property type="component" value="Unassembled WGS sequence"/>
</dbReference>
<dbReference type="NCBIfam" id="TIGR02532">
    <property type="entry name" value="IV_pilin_GFxxxE"/>
    <property type="match status" value="1"/>
</dbReference>
<name>A0A1T4VXK2_9GAMM</name>
<evidence type="ECO:0000313" key="7">
    <source>
        <dbReference type="EMBL" id="SKA69629.1"/>
    </source>
</evidence>
<dbReference type="GO" id="GO:0016020">
    <property type="term" value="C:membrane"/>
    <property type="evidence" value="ECO:0007669"/>
    <property type="project" value="UniProtKB-SubCell"/>
</dbReference>
<keyword evidence="8" id="KW-1185">Reference proteome</keyword>
<comment type="subcellular location">
    <subcellularLocation>
        <location evidence="1">Membrane</location>
        <topology evidence="1">Single-pass membrane protein</topology>
    </subcellularLocation>
</comment>
<reference evidence="7 8" key="1">
    <citation type="submission" date="2017-02" db="EMBL/GenBank/DDBJ databases">
        <authorList>
            <person name="Peterson S.W."/>
        </authorList>
    </citation>
    <scope>NUCLEOTIDE SEQUENCE [LARGE SCALE GENOMIC DNA]</scope>
    <source>
        <strain evidence="7 8">ATCC 49788</strain>
    </source>
</reference>
<evidence type="ECO:0000256" key="4">
    <source>
        <dbReference type="ARBA" id="ARBA00022989"/>
    </source>
</evidence>
<dbReference type="InterPro" id="IPR002416">
    <property type="entry name" value="T2SS_protein-GspH"/>
</dbReference>
<evidence type="ECO:0000256" key="5">
    <source>
        <dbReference type="ARBA" id="ARBA00023136"/>
    </source>
</evidence>
<dbReference type="AlphaFoldDB" id="A0A1T4VXK2"/>
<keyword evidence="3 6" id="KW-0812">Transmembrane</keyword>
<dbReference type="PRINTS" id="PR00885">
    <property type="entry name" value="BCTERIALGSPH"/>
</dbReference>
<sequence length="189" mass="21199">MVVKIPKMILATGKNNNPMCAQGQRGFTLVELLIVLVVMAVLVSIVSLSFRSFEADPVELALERLRFDVNVLSNEAIVRSEPLALGFTETGYHFFKLDEKNKWVEIENDSLFKARRFDDKNLKPQVLIEQEPVSLAVDMPDEPQVFVEPTGELTPFVYELAVGKGDPQRVQFDAFGQVIEPISDDDAQS</sequence>
<gene>
    <name evidence="7" type="ORF">SAMN02745130_00524</name>
</gene>
<dbReference type="GO" id="GO:0015628">
    <property type="term" value="P:protein secretion by the type II secretion system"/>
    <property type="evidence" value="ECO:0007669"/>
    <property type="project" value="InterPro"/>
</dbReference>
<dbReference type="GO" id="GO:0015627">
    <property type="term" value="C:type II protein secretion system complex"/>
    <property type="evidence" value="ECO:0007669"/>
    <property type="project" value="InterPro"/>
</dbReference>